<comment type="caution">
    <text evidence="2">The sequence shown here is derived from an EMBL/GenBank/DDBJ whole genome shotgun (WGS) entry which is preliminary data.</text>
</comment>
<dbReference type="Proteomes" id="UP001585053">
    <property type="component" value="Unassembled WGS sequence"/>
</dbReference>
<keyword evidence="1" id="KW-0472">Membrane</keyword>
<organism evidence="2 3">
    <name type="scientific">Nocardiopsis alba</name>
    <dbReference type="NCBI Taxonomy" id="53437"/>
    <lineage>
        <taxon>Bacteria</taxon>
        <taxon>Bacillati</taxon>
        <taxon>Actinomycetota</taxon>
        <taxon>Actinomycetes</taxon>
        <taxon>Streptosporangiales</taxon>
        <taxon>Nocardiopsidaceae</taxon>
        <taxon>Nocardiopsis</taxon>
    </lineage>
</organism>
<keyword evidence="1" id="KW-1133">Transmembrane helix</keyword>
<evidence type="ECO:0008006" key="4">
    <source>
        <dbReference type="Google" id="ProtNLM"/>
    </source>
</evidence>
<accession>A0ABV5DVY9</accession>
<sequence length="190" mass="20282">MFTRFSGFLIGSFFGLVFVLVNVGPPLSPALIWGIRVLAVTMAAAVIVLIILISRRESTQNAQPPSDAEPEEPRFGPFFGVVVLIEFALIFAGATLIGRLGLPPETGVAWVALVVGLHFFPLAWKWRQRELVFVAWYATVLGAIGLALVAAGLPVWAPLVSGVVTGCGMLLGCLLGIVPLYRWALAPSEA</sequence>
<feature type="transmembrane region" description="Helical" evidence="1">
    <location>
        <begin position="107"/>
        <end position="124"/>
    </location>
</feature>
<feature type="transmembrane region" description="Helical" evidence="1">
    <location>
        <begin position="30"/>
        <end position="54"/>
    </location>
</feature>
<feature type="transmembrane region" description="Helical" evidence="1">
    <location>
        <begin position="131"/>
        <end position="153"/>
    </location>
</feature>
<evidence type="ECO:0000313" key="3">
    <source>
        <dbReference type="Proteomes" id="UP001585053"/>
    </source>
</evidence>
<keyword evidence="3" id="KW-1185">Reference proteome</keyword>
<proteinExistence type="predicted"/>
<dbReference type="RefSeq" id="WP_357226680.1">
    <property type="nucleotide sequence ID" value="NZ_JAYMRS010000004.1"/>
</dbReference>
<protein>
    <recommendedName>
        <fullName evidence="4">DUF4175 domain-containing protein</fullName>
    </recommendedName>
</protein>
<reference evidence="2 3" key="1">
    <citation type="submission" date="2024-01" db="EMBL/GenBank/DDBJ databases">
        <title>Genome mining of biosynthetic gene clusters to explore secondary metabolites of Streptomyces sp.</title>
        <authorList>
            <person name="Baig A."/>
            <person name="Ajitkumar Shintre N."/>
            <person name="Kumar H."/>
            <person name="Anbarasu A."/>
            <person name="Ramaiah S."/>
        </authorList>
    </citation>
    <scope>NUCLEOTIDE SEQUENCE [LARGE SCALE GENOMIC DNA]</scope>
    <source>
        <strain evidence="2 3">A01</strain>
    </source>
</reference>
<evidence type="ECO:0000256" key="1">
    <source>
        <dbReference type="SAM" id="Phobius"/>
    </source>
</evidence>
<keyword evidence="1" id="KW-0812">Transmembrane</keyword>
<feature type="transmembrane region" description="Helical" evidence="1">
    <location>
        <begin position="7"/>
        <end position="24"/>
    </location>
</feature>
<feature type="transmembrane region" description="Helical" evidence="1">
    <location>
        <begin position="159"/>
        <end position="181"/>
    </location>
</feature>
<name>A0ABV5DVY9_9ACTN</name>
<evidence type="ECO:0000313" key="2">
    <source>
        <dbReference type="EMBL" id="MFB8768755.1"/>
    </source>
</evidence>
<gene>
    <name evidence="2" type="ORF">VSQ78_13675</name>
</gene>
<dbReference type="EMBL" id="JAYMRS010000004">
    <property type="protein sequence ID" value="MFB8768755.1"/>
    <property type="molecule type" value="Genomic_DNA"/>
</dbReference>
<feature type="transmembrane region" description="Helical" evidence="1">
    <location>
        <begin position="75"/>
        <end position="101"/>
    </location>
</feature>